<feature type="transmembrane region" description="Helical" evidence="1">
    <location>
        <begin position="7"/>
        <end position="26"/>
    </location>
</feature>
<keyword evidence="3" id="KW-1185">Reference proteome</keyword>
<organism evidence="2 3">
    <name type="scientific">Corynebacterium kalinowskii</name>
    <dbReference type="NCBI Taxonomy" id="2675216"/>
    <lineage>
        <taxon>Bacteria</taxon>
        <taxon>Bacillati</taxon>
        <taxon>Actinomycetota</taxon>
        <taxon>Actinomycetes</taxon>
        <taxon>Mycobacteriales</taxon>
        <taxon>Corynebacteriaceae</taxon>
        <taxon>Corynebacterium</taxon>
    </lineage>
</organism>
<reference evidence="3" key="1">
    <citation type="submission" date="2019-11" db="EMBL/GenBank/DDBJ databases">
        <title>Complete genome sequence of Corynebacterium kalinowskii 1959, a novel Corynebacterium species isolated from soil of a small paddock in Vilsendorf, Germany.</title>
        <authorList>
            <person name="Schaffert L."/>
            <person name="Ruwe M."/>
            <person name="Milse J."/>
            <person name="Hanuschka K."/>
            <person name="Ortseifen V."/>
            <person name="Droste J."/>
            <person name="Brandt D."/>
            <person name="Schlueter L."/>
            <person name="Kutter Y."/>
            <person name="Vinke S."/>
            <person name="Viehoefer P."/>
            <person name="Jacob L."/>
            <person name="Luebke N.-C."/>
            <person name="Schulte-Berndt E."/>
            <person name="Hain C."/>
            <person name="Linder M."/>
            <person name="Schmidt P."/>
            <person name="Wollenschlaeger L."/>
            <person name="Luttermann T."/>
            <person name="Thieme E."/>
            <person name="Hassa J."/>
            <person name="Haak M."/>
            <person name="Wittchen M."/>
            <person name="Mentz A."/>
            <person name="Persicke M."/>
            <person name="Busche T."/>
            <person name="Ruckert C."/>
        </authorList>
    </citation>
    <scope>NUCLEOTIDE SEQUENCE [LARGE SCALE GENOMIC DNA]</scope>
    <source>
        <strain evidence="3">1959</strain>
    </source>
</reference>
<dbReference type="Gene3D" id="1.10.1760.20">
    <property type="match status" value="1"/>
</dbReference>
<feature type="transmembrane region" description="Helical" evidence="1">
    <location>
        <begin position="69"/>
        <end position="87"/>
    </location>
</feature>
<evidence type="ECO:0000313" key="3">
    <source>
        <dbReference type="Proteomes" id="UP000427071"/>
    </source>
</evidence>
<protein>
    <recommendedName>
        <fullName evidence="4">ECF transporter S component</fullName>
    </recommendedName>
</protein>
<feature type="transmembrane region" description="Helical" evidence="1">
    <location>
        <begin position="46"/>
        <end position="64"/>
    </location>
</feature>
<evidence type="ECO:0000256" key="1">
    <source>
        <dbReference type="SAM" id="Phobius"/>
    </source>
</evidence>
<feature type="transmembrane region" description="Helical" evidence="1">
    <location>
        <begin position="153"/>
        <end position="175"/>
    </location>
</feature>
<dbReference type="EMBL" id="CP046452">
    <property type="protein sequence ID" value="QGU02643.1"/>
    <property type="molecule type" value="Genomic_DNA"/>
</dbReference>
<keyword evidence="1" id="KW-0812">Transmembrane</keyword>
<keyword evidence="1" id="KW-0472">Membrane</keyword>
<dbReference type="RefSeq" id="WP_197079672.1">
    <property type="nucleotide sequence ID" value="NZ_CP046452.1"/>
</dbReference>
<feature type="transmembrane region" description="Helical" evidence="1">
    <location>
        <begin position="130"/>
        <end position="147"/>
    </location>
</feature>
<dbReference type="AlphaFoldDB" id="A0A6B8VEP4"/>
<proteinExistence type="predicted"/>
<keyword evidence="1" id="KW-1133">Transmembrane helix</keyword>
<name>A0A6B8VEP4_9CORY</name>
<evidence type="ECO:0008006" key="4">
    <source>
        <dbReference type="Google" id="ProtNLM"/>
    </source>
</evidence>
<sequence>MGRGISVAFQLAAFVLLVGSWVYLSIARPQVQWVADLSIPPVRNQFFIVAAVCVLSIAAMWRGLNWRQLLIIFLGASLDALVAHYFFKIPAPVYLDVIGSVTVAVLLGPSAGAASAALSELLNFPWRPHGVLFAIGSITIAWLAGYFTRIGGFSRLSLAATSGFLIGAVSSMVYAPMQILFAASLADEFDPRTFVIGDQVLSNWVGIFQDFTHPSDPLDKALSCVLAYLLVRWLVQHKIVKPFKPIEKPITQ</sequence>
<evidence type="ECO:0000313" key="2">
    <source>
        <dbReference type="EMBL" id="QGU02643.1"/>
    </source>
</evidence>
<gene>
    <name evidence="2" type="ORF">CKALI_08935</name>
</gene>
<dbReference type="KEGG" id="ckw:CKALI_08935"/>
<accession>A0A6B8VEP4</accession>
<feature type="transmembrane region" description="Helical" evidence="1">
    <location>
        <begin position="93"/>
        <end position="118"/>
    </location>
</feature>
<dbReference type="Proteomes" id="UP000427071">
    <property type="component" value="Chromosome"/>
</dbReference>